<proteinExistence type="predicted"/>
<feature type="compositionally biased region" description="Polar residues" evidence="1">
    <location>
        <begin position="233"/>
        <end position="243"/>
    </location>
</feature>
<dbReference type="AlphaFoldDB" id="K1R6U7"/>
<feature type="domain" description="Caspase family p20" evidence="2">
    <location>
        <begin position="49"/>
        <end position="114"/>
    </location>
</feature>
<dbReference type="InterPro" id="IPR001309">
    <property type="entry name" value="Pept_C14_p20"/>
</dbReference>
<organism evidence="3">
    <name type="scientific">Magallana gigas</name>
    <name type="common">Pacific oyster</name>
    <name type="synonym">Crassostrea gigas</name>
    <dbReference type="NCBI Taxonomy" id="29159"/>
    <lineage>
        <taxon>Eukaryota</taxon>
        <taxon>Metazoa</taxon>
        <taxon>Spiralia</taxon>
        <taxon>Lophotrochozoa</taxon>
        <taxon>Mollusca</taxon>
        <taxon>Bivalvia</taxon>
        <taxon>Autobranchia</taxon>
        <taxon>Pteriomorphia</taxon>
        <taxon>Ostreida</taxon>
        <taxon>Ostreoidea</taxon>
        <taxon>Ostreidae</taxon>
        <taxon>Magallana</taxon>
    </lineage>
</organism>
<gene>
    <name evidence="3" type="ORF">CGI_10006605</name>
</gene>
<dbReference type="GO" id="GO:0043525">
    <property type="term" value="P:positive regulation of neuron apoptotic process"/>
    <property type="evidence" value="ECO:0007669"/>
    <property type="project" value="TreeGrafter"/>
</dbReference>
<evidence type="ECO:0000313" key="3">
    <source>
        <dbReference type="EMBL" id="EKC39279.1"/>
    </source>
</evidence>
<dbReference type="GO" id="GO:0005737">
    <property type="term" value="C:cytoplasm"/>
    <property type="evidence" value="ECO:0007669"/>
    <property type="project" value="TreeGrafter"/>
</dbReference>
<dbReference type="InterPro" id="IPR011600">
    <property type="entry name" value="Pept_C14_caspase"/>
</dbReference>
<evidence type="ECO:0000256" key="1">
    <source>
        <dbReference type="SAM" id="MobiDB-lite"/>
    </source>
</evidence>
<dbReference type="Gene3D" id="3.30.70.1470">
    <property type="entry name" value="Caspase-like"/>
    <property type="match status" value="1"/>
</dbReference>
<evidence type="ECO:0000259" key="2">
    <source>
        <dbReference type="PROSITE" id="PS50208"/>
    </source>
</evidence>
<dbReference type="Gene3D" id="3.40.50.1460">
    <property type="match status" value="1"/>
</dbReference>
<dbReference type="Pfam" id="PF00656">
    <property type="entry name" value="Peptidase_C14"/>
    <property type="match status" value="2"/>
</dbReference>
<protein>
    <recommendedName>
        <fullName evidence="2">Caspase family p20 domain-containing protein</fullName>
    </recommendedName>
</protein>
<dbReference type="InParanoid" id="K1R6U7"/>
<dbReference type="GO" id="GO:0004197">
    <property type="term" value="F:cysteine-type endopeptidase activity"/>
    <property type="evidence" value="ECO:0007669"/>
    <property type="project" value="InterPro"/>
</dbReference>
<dbReference type="InterPro" id="IPR029030">
    <property type="entry name" value="Caspase-like_dom_sf"/>
</dbReference>
<accession>K1R6U7</accession>
<reference evidence="3" key="1">
    <citation type="journal article" date="2012" name="Nature">
        <title>The oyster genome reveals stress adaptation and complexity of shell formation.</title>
        <authorList>
            <person name="Zhang G."/>
            <person name="Fang X."/>
            <person name="Guo X."/>
            <person name="Li L."/>
            <person name="Luo R."/>
            <person name="Xu F."/>
            <person name="Yang P."/>
            <person name="Zhang L."/>
            <person name="Wang X."/>
            <person name="Qi H."/>
            <person name="Xiong Z."/>
            <person name="Que H."/>
            <person name="Xie Y."/>
            <person name="Holland P.W."/>
            <person name="Paps J."/>
            <person name="Zhu Y."/>
            <person name="Wu F."/>
            <person name="Chen Y."/>
            <person name="Wang J."/>
            <person name="Peng C."/>
            <person name="Meng J."/>
            <person name="Yang L."/>
            <person name="Liu J."/>
            <person name="Wen B."/>
            <person name="Zhang N."/>
            <person name="Huang Z."/>
            <person name="Zhu Q."/>
            <person name="Feng Y."/>
            <person name="Mount A."/>
            <person name="Hedgecock D."/>
            <person name="Xu Z."/>
            <person name="Liu Y."/>
            <person name="Domazet-Loso T."/>
            <person name="Du Y."/>
            <person name="Sun X."/>
            <person name="Zhang S."/>
            <person name="Liu B."/>
            <person name="Cheng P."/>
            <person name="Jiang X."/>
            <person name="Li J."/>
            <person name="Fan D."/>
            <person name="Wang W."/>
            <person name="Fu W."/>
            <person name="Wang T."/>
            <person name="Wang B."/>
            <person name="Zhang J."/>
            <person name="Peng Z."/>
            <person name="Li Y."/>
            <person name="Li N."/>
            <person name="Wang J."/>
            <person name="Chen M."/>
            <person name="He Y."/>
            <person name="Tan F."/>
            <person name="Song X."/>
            <person name="Zheng Q."/>
            <person name="Huang R."/>
            <person name="Yang H."/>
            <person name="Du X."/>
            <person name="Chen L."/>
            <person name="Yang M."/>
            <person name="Gaffney P.M."/>
            <person name="Wang S."/>
            <person name="Luo L."/>
            <person name="She Z."/>
            <person name="Ming Y."/>
            <person name="Huang W."/>
            <person name="Zhang S."/>
            <person name="Huang B."/>
            <person name="Zhang Y."/>
            <person name="Qu T."/>
            <person name="Ni P."/>
            <person name="Miao G."/>
            <person name="Wang J."/>
            <person name="Wang Q."/>
            <person name="Steinberg C.E."/>
            <person name="Wang H."/>
            <person name="Li N."/>
            <person name="Qian L."/>
            <person name="Zhang G."/>
            <person name="Li Y."/>
            <person name="Yang H."/>
            <person name="Liu X."/>
            <person name="Wang J."/>
            <person name="Yin Y."/>
            <person name="Wang J."/>
        </authorList>
    </citation>
    <scope>NUCLEOTIDE SEQUENCE [LARGE SCALE GENOMIC DNA]</scope>
    <source>
        <strain evidence="3">05x7-T-G4-1.051#20</strain>
    </source>
</reference>
<dbReference type="EMBL" id="JH816941">
    <property type="protein sequence ID" value="EKC39279.1"/>
    <property type="molecule type" value="Genomic_DNA"/>
</dbReference>
<dbReference type="PROSITE" id="PS50208">
    <property type="entry name" value="CASPASE_P20"/>
    <property type="match status" value="1"/>
</dbReference>
<feature type="compositionally biased region" description="Low complexity" evidence="1">
    <location>
        <begin position="244"/>
        <end position="255"/>
    </location>
</feature>
<feature type="region of interest" description="Disordered" evidence="1">
    <location>
        <begin position="212"/>
        <end position="259"/>
    </location>
</feature>
<sequence length="368" mass="41515">MGVQKILCHMKGFNCIRWLIPQTLPDNTKLYDDFWTHRFYKGSKKTDWNKYNSFAIAISSHGLEIEKKENGNTVKHHAILMFDDVTFDTKDVLGYFSDKECTGLIDKAKIFFIQDSSVEDKVEIDAPEAQIIYPPAPLEITVVPCYNDMLIMFACPEDYYAFRNAQGGSHMLRLFSESVDAWHKKSDPTNLMEMLRDACRIPISKSTDAHKSVGIGFDQGSDPPNLALPSPAQPSLVQPNSAQPNPVKTNPVVNPQGTKSQIYYPPAPVEITLVPCHNDMLIMFGCPEGHYAFGNSEDGCDMFRLFSKLVGAWYTKSGPASANLMDMLRDVTDKMSAETHRLDSDPKEYKTVPCIVHKLRKDVIFTRE</sequence>
<dbReference type="GO" id="GO:0006508">
    <property type="term" value="P:proteolysis"/>
    <property type="evidence" value="ECO:0007669"/>
    <property type="project" value="InterPro"/>
</dbReference>
<dbReference type="PANTHER" id="PTHR10454">
    <property type="entry name" value="CASPASE"/>
    <property type="match status" value="1"/>
</dbReference>
<dbReference type="InterPro" id="IPR002398">
    <property type="entry name" value="Pept_C14"/>
</dbReference>
<dbReference type="SUPFAM" id="SSF52129">
    <property type="entry name" value="Caspase-like"/>
    <property type="match status" value="2"/>
</dbReference>
<dbReference type="HOGENOM" id="CLU_752849_0_0_1"/>
<dbReference type="GO" id="GO:0006915">
    <property type="term" value="P:apoptotic process"/>
    <property type="evidence" value="ECO:0007669"/>
    <property type="project" value="TreeGrafter"/>
</dbReference>
<dbReference type="PANTHER" id="PTHR10454:SF210">
    <property type="entry name" value="CASPASE-2"/>
    <property type="match status" value="1"/>
</dbReference>
<name>K1R6U7_MAGGI</name>